<keyword evidence="2" id="KW-1185">Reference proteome</keyword>
<dbReference type="Proteomes" id="UP000198211">
    <property type="component" value="Unassembled WGS sequence"/>
</dbReference>
<sequence>MDISTACKNDHCLYLKRWEVNGVKHLLIVRMYVDDLTIAGSQLSSVNYLKAKLSEKFTVKDLVSTPQAQSVVLEKKRTLTLDQIAAQPFDYRDLVGH</sequence>
<protein>
    <recommendedName>
        <fullName evidence="3">Reverse transcriptase Ty1/copia-type domain-containing protein</fullName>
    </recommendedName>
</protein>
<dbReference type="AlphaFoldDB" id="A0A225W6Y5"/>
<reference evidence="2" key="1">
    <citation type="submission" date="2017-03" db="EMBL/GenBank/DDBJ databases">
        <title>Phytopthora megakarya and P. palmivora, two closely related causual agents of cacao black pod achieved similar genome size and gene model numbers by different mechanisms.</title>
        <authorList>
            <person name="Ali S."/>
            <person name="Shao J."/>
            <person name="Larry D.J."/>
            <person name="Kronmiller B."/>
            <person name="Shen D."/>
            <person name="Strem M.D."/>
            <person name="Melnick R.L."/>
            <person name="Guiltinan M.J."/>
            <person name="Tyler B.M."/>
            <person name="Meinhardt L.W."/>
            <person name="Bailey B.A."/>
        </authorList>
    </citation>
    <scope>NUCLEOTIDE SEQUENCE [LARGE SCALE GENOMIC DNA]</scope>
    <source>
        <strain evidence="2">zdho120</strain>
    </source>
</reference>
<comment type="caution">
    <text evidence="1">The sequence shown here is derived from an EMBL/GenBank/DDBJ whole genome shotgun (WGS) entry which is preliminary data.</text>
</comment>
<accession>A0A225W6Y5</accession>
<evidence type="ECO:0008006" key="3">
    <source>
        <dbReference type="Google" id="ProtNLM"/>
    </source>
</evidence>
<evidence type="ECO:0000313" key="1">
    <source>
        <dbReference type="EMBL" id="OWZ12978.1"/>
    </source>
</evidence>
<dbReference type="OrthoDB" id="413361at2759"/>
<proteinExistence type="predicted"/>
<organism evidence="1 2">
    <name type="scientific">Phytophthora megakarya</name>
    <dbReference type="NCBI Taxonomy" id="4795"/>
    <lineage>
        <taxon>Eukaryota</taxon>
        <taxon>Sar</taxon>
        <taxon>Stramenopiles</taxon>
        <taxon>Oomycota</taxon>
        <taxon>Peronosporomycetes</taxon>
        <taxon>Peronosporales</taxon>
        <taxon>Peronosporaceae</taxon>
        <taxon>Phytophthora</taxon>
    </lineage>
</organism>
<gene>
    <name evidence="1" type="ORF">PHMEG_00013776</name>
</gene>
<name>A0A225W6Y5_9STRA</name>
<evidence type="ECO:0000313" key="2">
    <source>
        <dbReference type="Proteomes" id="UP000198211"/>
    </source>
</evidence>
<dbReference type="EMBL" id="NBNE01001702">
    <property type="protein sequence ID" value="OWZ12978.1"/>
    <property type="molecule type" value="Genomic_DNA"/>
</dbReference>